<accession>A0A8B8DJG9</accession>
<gene>
    <name evidence="3 4" type="primary">LOC111126645</name>
</gene>
<dbReference type="GeneID" id="111126645"/>
<feature type="transmembrane region" description="Helical" evidence="1">
    <location>
        <begin position="71"/>
        <end position="93"/>
    </location>
</feature>
<proteinExistence type="predicted"/>
<keyword evidence="1" id="KW-1133">Transmembrane helix</keyword>
<dbReference type="Proteomes" id="UP000694844">
    <property type="component" value="Chromosome 3"/>
</dbReference>
<reference evidence="3 4" key="1">
    <citation type="submission" date="2025-04" db="UniProtKB">
        <authorList>
            <consortium name="RefSeq"/>
        </authorList>
    </citation>
    <scope>IDENTIFICATION</scope>
    <source>
        <tissue evidence="3 4">Whole sample</tissue>
    </source>
</reference>
<dbReference type="RefSeq" id="XP_022327136.1">
    <property type="nucleotide sequence ID" value="XM_022471428.1"/>
</dbReference>
<evidence type="ECO:0000313" key="2">
    <source>
        <dbReference type="Proteomes" id="UP000694844"/>
    </source>
</evidence>
<keyword evidence="2" id="KW-1185">Reference proteome</keyword>
<name>A0A8B8DJG9_CRAVI</name>
<evidence type="ECO:0000313" key="3">
    <source>
        <dbReference type="RefSeq" id="XP_022327136.1"/>
    </source>
</evidence>
<sequence>MASRSNENDETKPLPYLPKVKSAHNLNKKLPLPPLDTAKKASHHNTHFWDLKYEKKRKDDIILGRRGGYTFLALTALLMIASTVLISSSIHILNVRPCELKTALDSIFLNYAPHPCKYNAIKEMCGGLQLITFGSVELFWNVFSFLVVLRICMWESTHRKLGFTILYIVLGFVALIFLVTSLVLYIQLMQKIAGQMEIDYVNLQSAMKYRLSQQYSSDNMSSMSKESNAWNNFFFQYDCCAVQEVLGTTNDFDNTPWCTTNGSCQATASQIPKTCCKGVTPDDYQTAPSTCHASVNGGTFKLGCIDRMRALSNVNIDECQVTVLSLSLFTLVILQLLEVFLVLLIFLILCIHSKRTNQTVSPIKS</sequence>
<keyword evidence="1" id="KW-0472">Membrane</keyword>
<keyword evidence="1" id="KW-0812">Transmembrane</keyword>
<dbReference type="AlphaFoldDB" id="A0A8B8DJG9"/>
<feature type="transmembrane region" description="Helical" evidence="1">
    <location>
        <begin position="128"/>
        <end position="149"/>
    </location>
</feature>
<organism evidence="2 3">
    <name type="scientific">Crassostrea virginica</name>
    <name type="common">Eastern oyster</name>
    <dbReference type="NCBI Taxonomy" id="6565"/>
    <lineage>
        <taxon>Eukaryota</taxon>
        <taxon>Metazoa</taxon>
        <taxon>Spiralia</taxon>
        <taxon>Lophotrochozoa</taxon>
        <taxon>Mollusca</taxon>
        <taxon>Bivalvia</taxon>
        <taxon>Autobranchia</taxon>
        <taxon>Pteriomorphia</taxon>
        <taxon>Ostreida</taxon>
        <taxon>Ostreoidea</taxon>
        <taxon>Ostreidae</taxon>
        <taxon>Crassostrea</taxon>
    </lineage>
</organism>
<protein>
    <submittedName>
        <fullName evidence="3 4">Uncharacterized protein LOC111126645 isoform X2</fullName>
    </submittedName>
</protein>
<evidence type="ECO:0000313" key="4">
    <source>
        <dbReference type="RefSeq" id="XP_022327137.1"/>
    </source>
</evidence>
<feature type="transmembrane region" description="Helical" evidence="1">
    <location>
        <begin position="161"/>
        <end position="186"/>
    </location>
</feature>
<evidence type="ECO:0000256" key="1">
    <source>
        <dbReference type="SAM" id="Phobius"/>
    </source>
</evidence>
<dbReference type="RefSeq" id="XP_022327137.1">
    <property type="nucleotide sequence ID" value="XM_022471429.1"/>
</dbReference>
<dbReference type="OrthoDB" id="6117380at2759"/>
<feature type="transmembrane region" description="Helical" evidence="1">
    <location>
        <begin position="328"/>
        <end position="351"/>
    </location>
</feature>